<sequence>MAANLVDLLVPGLGSSIQLAVGLLQKLYAKYSELKEGKELCTKLHARLEAFIRELINIDDATLHKEDILSRLVALVGECSRTVVSYRYEAKFVKRVMRATTFTEEIQVYNERLDSIMTLICVKQTVTLVEWRAQYERDAATMMEQICILLLLKRNYHEATECSPLDPVLHNIVNIGKMVIDKEVATPSSWLIGADECEVHDPPIDKKGQSQIFIGKWQGVQVAIKKFRVMTKSPVFDKHSKVWRSLLHPHVAQLYGVGSDNGAPFFVYEYASRQSLDRCWSNLSLKELWGMLYQAALGLSYLHTRHIVHGNLSCSKLLVTGQGKVKLFGFGGSYVRENSQTQRHEWSLEHPNTMGLDLTEMMPELSTVPISRPTCTRSV</sequence>
<evidence type="ECO:0000259" key="1">
    <source>
        <dbReference type="PROSITE" id="PS50011"/>
    </source>
</evidence>
<comment type="caution">
    <text evidence="2">The sequence shown here is derived from an EMBL/GenBank/DDBJ whole genome shotgun (WGS) entry which is preliminary data.</text>
</comment>
<feature type="domain" description="Protein kinase" evidence="1">
    <location>
        <begin position="198"/>
        <end position="379"/>
    </location>
</feature>
<dbReference type="PROSITE" id="PS50011">
    <property type="entry name" value="PROTEIN_KINASE_DOM"/>
    <property type="match status" value="1"/>
</dbReference>
<gene>
    <name evidence="2" type="primary">PIM3_1</name>
    <name evidence="2" type="ORF">PHYPSEUDO_001697</name>
</gene>
<name>A0A8T1VY89_9STRA</name>
<dbReference type="GO" id="GO:0004674">
    <property type="term" value="F:protein serine/threonine kinase activity"/>
    <property type="evidence" value="ECO:0007669"/>
    <property type="project" value="TreeGrafter"/>
</dbReference>
<dbReference type="Pfam" id="PF07714">
    <property type="entry name" value="PK_Tyr_Ser-Thr"/>
    <property type="match status" value="1"/>
</dbReference>
<dbReference type="PANTHER" id="PTHR44329:SF214">
    <property type="entry name" value="PROTEIN KINASE DOMAIN-CONTAINING PROTEIN"/>
    <property type="match status" value="1"/>
</dbReference>
<dbReference type="InterPro" id="IPR051681">
    <property type="entry name" value="Ser/Thr_Kinases-Pseudokinases"/>
</dbReference>
<proteinExistence type="predicted"/>
<keyword evidence="2" id="KW-0808">Transferase</keyword>
<dbReference type="InterPro" id="IPR000719">
    <property type="entry name" value="Prot_kinase_dom"/>
</dbReference>
<dbReference type="GO" id="GO:0005524">
    <property type="term" value="F:ATP binding"/>
    <property type="evidence" value="ECO:0007669"/>
    <property type="project" value="InterPro"/>
</dbReference>
<dbReference type="AlphaFoldDB" id="A0A8T1VY89"/>
<dbReference type="PANTHER" id="PTHR44329">
    <property type="entry name" value="SERINE/THREONINE-PROTEIN KINASE TNNI3K-RELATED"/>
    <property type="match status" value="1"/>
</dbReference>
<dbReference type="OrthoDB" id="346907at2759"/>
<protein>
    <submittedName>
        <fullName evidence="2">Serine/threonine-protein kinase pim-3</fullName>
    </submittedName>
</protein>
<dbReference type="EMBL" id="JAGDFM010000126">
    <property type="protein sequence ID" value="KAG7385228.1"/>
    <property type="molecule type" value="Genomic_DNA"/>
</dbReference>
<dbReference type="CDD" id="cd21037">
    <property type="entry name" value="MLKL_NTD"/>
    <property type="match status" value="1"/>
</dbReference>
<dbReference type="Proteomes" id="UP000694044">
    <property type="component" value="Unassembled WGS sequence"/>
</dbReference>
<keyword evidence="3" id="KW-1185">Reference proteome</keyword>
<keyword evidence="2" id="KW-0418">Kinase</keyword>
<dbReference type="InterPro" id="IPR059179">
    <property type="entry name" value="MLKL-like_MCAfunc"/>
</dbReference>
<organism evidence="2 3">
    <name type="scientific">Phytophthora pseudosyringae</name>
    <dbReference type="NCBI Taxonomy" id="221518"/>
    <lineage>
        <taxon>Eukaryota</taxon>
        <taxon>Sar</taxon>
        <taxon>Stramenopiles</taxon>
        <taxon>Oomycota</taxon>
        <taxon>Peronosporomycetes</taxon>
        <taxon>Peronosporales</taxon>
        <taxon>Peronosporaceae</taxon>
        <taxon>Phytophthora</taxon>
    </lineage>
</organism>
<accession>A0A8T1VY89</accession>
<reference evidence="2" key="1">
    <citation type="submission" date="2021-02" db="EMBL/GenBank/DDBJ databases">
        <authorList>
            <person name="Palmer J.M."/>
        </authorList>
    </citation>
    <scope>NUCLEOTIDE SEQUENCE</scope>
    <source>
        <strain evidence="2">SCRP734</strain>
    </source>
</reference>
<evidence type="ECO:0000313" key="3">
    <source>
        <dbReference type="Proteomes" id="UP000694044"/>
    </source>
</evidence>
<dbReference type="InterPro" id="IPR001245">
    <property type="entry name" value="Ser-Thr/Tyr_kinase_cat_dom"/>
</dbReference>
<evidence type="ECO:0000313" key="2">
    <source>
        <dbReference type="EMBL" id="KAG7385228.1"/>
    </source>
</evidence>